<dbReference type="InterPro" id="IPR033469">
    <property type="entry name" value="CYTH-like_dom_sf"/>
</dbReference>
<dbReference type="Gene3D" id="2.40.320.10">
    <property type="entry name" value="Hypothetical Protein Pfu-838710-001"/>
    <property type="match status" value="1"/>
</dbReference>
<dbReference type="SMART" id="SM01118">
    <property type="entry name" value="CYTH"/>
    <property type="match status" value="1"/>
</dbReference>
<dbReference type="Proteomes" id="UP000094707">
    <property type="component" value="Chromosome I"/>
</dbReference>
<dbReference type="Pfam" id="PF01928">
    <property type="entry name" value="CYTH"/>
    <property type="match status" value="1"/>
</dbReference>
<keyword evidence="2" id="KW-0456">Lyase</keyword>
<reference evidence="2 3" key="1">
    <citation type="submission" date="2016-08" db="EMBL/GenBank/DDBJ databases">
        <authorList>
            <person name="Seilhamer J.J."/>
        </authorList>
    </citation>
    <scope>NUCLEOTIDE SEQUENCE [LARGE SCALE GENOMIC DNA]</scope>
    <source>
        <strain evidence="2">Buetzberg</strain>
    </source>
</reference>
<evidence type="ECO:0000259" key="1">
    <source>
        <dbReference type="PROSITE" id="PS51707"/>
    </source>
</evidence>
<dbReference type="InterPro" id="IPR023577">
    <property type="entry name" value="CYTH_domain"/>
</dbReference>
<dbReference type="PANTHER" id="PTHR21028">
    <property type="entry name" value="SI:CH211-156B7.4"/>
    <property type="match status" value="1"/>
</dbReference>
<organism evidence="2 3">
    <name type="scientific">Methanobacterium congolense</name>
    <dbReference type="NCBI Taxonomy" id="118062"/>
    <lineage>
        <taxon>Archaea</taxon>
        <taxon>Methanobacteriati</taxon>
        <taxon>Methanobacteriota</taxon>
        <taxon>Methanomada group</taxon>
        <taxon>Methanobacteria</taxon>
        <taxon>Methanobacteriales</taxon>
        <taxon>Methanobacteriaceae</taxon>
        <taxon>Methanobacterium</taxon>
    </lineage>
</organism>
<dbReference type="PATRIC" id="fig|129848.4.peg.570"/>
<name>A0A1D3L134_9EURY</name>
<dbReference type="CDD" id="cd07890">
    <property type="entry name" value="CYTH-like_AC_IV-like"/>
    <property type="match status" value="1"/>
</dbReference>
<dbReference type="InterPro" id="IPR008173">
    <property type="entry name" value="Adenylyl_cyclase_CyaB"/>
</dbReference>
<accession>A0A1D3L134</accession>
<keyword evidence="3" id="KW-1185">Reference proteome</keyword>
<evidence type="ECO:0000313" key="2">
    <source>
        <dbReference type="EMBL" id="SCG85140.1"/>
    </source>
</evidence>
<dbReference type="KEGG" id="mcub:MCBB_0565"/>
<dbReference type="EC" id="4.6.1.1" evidence="2"/>
<gene>
    <name evidence="2" type="ORF">MCBB_0565</name>
</gene>
<protein>
    <submittedName>
        <fullName evidence="2">Putative adenylate cyclase MJ0240</fullName>
        <ecNumber evidence="2">4.6.1.1</ecNumber>
    </submittedName>
</protein>
<dbReference type="PROSITE" id="PS51707">
    <property type="entry name" value="CYTH"/>
    <property type="match status" value="1"/>
</dbReference>
<feature type="domain" description="CYTH" evidence="1">
    <location>
        <begin position="17"/>
        <end position="194"/>
    </location>
</feature>
<dbReference type="GO" id="GO:0004016">
    <property type="term" value="F:adenylate cyclase activity"/>
    <property type="evidence" value="ECO:0007669"/>
    <property type="project" value="UniProtKB-EC"/>
</dbReference>
<proteinExistence type="predicted"/>
<sequence>MNLIQFSCLEELEGKKMIEVEVKAHANDFNDVKVKLNEIGAERTGLEHQKDVYFNAPDRDFAETDEALRIREIPDESGKRIILTYKGAKMDEVSKTRKEIEVDVSDTENMTAILENLGFRAAARVEKKRVIYTFNEAVISLDEVLNVGKFVEIEMEAQEGEDFSHARDEIFDLFKKLGIEDGFERRSYLELMGVHQ</sequence>
<dbReference type="SUPFAM" id="SSF55154">
    <property type="entry name" value="CYTH-like phosphatases"/>
    <property type="match status" value="1"/>
</dbReference>
<dbReference type="STRING" id="118062.MCBB_0565"/>
<dbReference type="NCBIfam" id="TIGR00318">
    <property type="entry name" value="cyaB"/>
    <property type="match status" value="1"/>
</dbReference>
<dbReference type="PANTHER" id="PTHR21028:SF2">
    <property type="entry name" value="CYTH DOMAIN-CONTAINING PROTEIN"/>
    <property type="match status" value="1"/>
</dbReference>
<evidence type="ECO:0000313" key="3">
    <source>
        <dbReference type="Proteomes" id="UP000094707"/>
    </source>
</evidence>
<dbReference type="EMBL" id="LT607756">
    <property type="protein sequence ID" value="SCG85140.1"/>
    <property type="molecule type" value="Genomic_DNA"/>
</dbReference>
<dbReference type="AlphaFoldDB" id="A0A1D3L134"/>